<evidence type="ECO:0000256" key="3">
    <source>
        <dbReference type="ARBA" id="ARBA00023163"/>
    </source>
</evidence>
<evidence type="ECO:0000259" key="4">
    <source>
        <dbReference type="PROSITE" id="PS50995"/>
    </source>
</evidence>
<dbReference type="Proteomes" id="UP001595681">
    <property type="component" value="Unassembled WGS sequence"/>
</dbReference>
<feature type="domain" description="HTH marR-type" evidence="4">
    <location>
        <begin position="25"/>
        <end position="157"/>
    </location>
</feature>
<dbReference type="RefSeq" id="WP_380798165.1">
    <property type="nucleotide sequence ID" value="NZ_JBHRVU010000005.1"/>
</dbReference>
<dbReference type="SUPFAM" id="SSF46785">
    <property type="entry name" value="Winged helix' DNA-binding domain"/>
    <property type="match status" value="1"/>
</dbReference>
<dbReference type="InterPro" id="IPR036390">
    <property type="entry name" value="WH_DNA-bd_sf"/>
</dbReference>
<evidence type="ECO:0000313" key="6">
    <source>
        <dbReference type="Proteomes" id="UP001595681"/>
    </source>
</evidence>
<gene>
    <name evidence="5" type="ORF">ACFOKF_19910</name>
</gene>
<dbReference type="PANTHER" id="PTHR33164">
    <property type="entry name" value="TRANSCRIPTIONAL REGULATOR, MARR FAMILY"/>
    <property type="match status" value="1"/>
</dbReference>
<dbReference type="PRINTS" id="PR00598">
    <property type="entry name" value="HTHMARR"/>
</dbReference>
<dbReference type="SMART" id="SM00347">
    <property type="entry name" value="HTH_MARR"/>
    <property type="match status" value="1"/>
</dbReference>
<dbReference type="CDD" id="cd00090">
    <property type="entry name" value="HTH_ARSR"/>
    <property type="match status" value="1"/>
</dbReference>
<keyword evidence="2" id="KW-0238">DNA-binding</keyword>
<dbReference type="Gene3D" id="1.10.10.10">
    <property type="entry name" value="Winged helix-like DNA-binding domain superfamily/Winged helix DNA-binding domain"/>
    <property type="match status" value="1"/>
</dbReference>
<keyword evidence="1" id="KW-0805">Transcription regulation</keyword>
<name>A0ABV7NLV8_9SPHN</name>
<dbReference type="EMBL" id="JBHRVU010000005">
    <property type="protein sequence ID" value="MFC3443424.1"/>
    <property type="molecule type" value="Genomic_DNA"/>
</dbReference>
<dbReference type="Pfam" id="PF12802">
    <property type="entry name" value="MarR_2"/>
    <property type="match status" value="1"/>
</dbReference>
<evidence type="ECO:0000313" key="5">
    <source>
        <dbReference type="EMBL" id="MFC3443424.1"/>
    </source>
</evidence>
<dbReference type="PANTHER" id="PTHR33164:SF43">
    <property type="entry name" value="HTH-TYPE TRANSCRIPTIONAL REPRESSOR YETL"/>
    <property type="match status" value="1"/>
</dbReference>
<protein>
    <submittedName>
        <fullName evidence="5">MarR family winged helix-turn-helix transcriptional regulator</fullName>
    </submittedName>
</protein>
<dbReference type="InterPro" id="IPR000835">
    <property type="entry name" value="HTH_MarR-typ"/>
</dbReference>
<dbReference type="InterPro" id="IPR036388">
    <property type="entry name" value="WH-like_DNA-bd_sf"/>
</dbReference>
<dbReference type="InterPro" id="IPR039422">
    <property type="entry name" value="MarR/SlyA-like"/>
</dbReference>
<sequence length="169" mass="18699">MASAQSKGRAKKAVPADEAPFPQFKESLAYQAQLLARITQNDYMARIAGTGIAPAQAYVLGELWFDEPLSQVELARRLDIGKATVGQTLTRLEKAGLIERRRIASDRRLIMVHLTDKGRTLREPLRVAAIDQNDALQDRIGADRMEQLNATLKTVNALLANAFPRAMTD</sequence>
<organism evidence="5 6">
    <name type="scientific">Sphingobium rhizovicinum</name>
    <dbReference type="NCBI Taxonomy" id="432308"/>
    <lineage>
        <taxon>Bacteria</taxon>
        <taxon>Pseudomonadati</taxon>
        <taxon>Pseudomonadota</taxon>
        <taxon>Alphaproteobacteria</taxon>
        <taxon>Sphingomonadales</taxon>
        <taxon>Sphingomonadaceae</taxon>
        <taxon>Sphingobium</taxon>
    </lineage>
</organism>
<dbReference type="InterPro" id="IPR023187">
    <property type="entry name" value="Tscrpt_reg_MarR-type_CS"/>
</dbReference>
<accession>A0ABV7NLV8</accession>
<dbReference type="PROSITE" id="PS50995">
    <property type="entry name" value="HTH_MARR_2"/>
    <property type="match status" value="1"/>
</dbReference>
<keyword evidence="6" id="KW-1185">Reference proteome</keyword>
<comment type="caution">
    <text evidence="5">The sequence shown here is derived from an EMBL/GenBank/DDBJ whole genome shotgun (WGS) entry which is preliminary data.</text>
</comment>
<evidence type="ECO:0000256" key="2">
    <source>
        <dbReference type="ARBA" id="ARBA00023125"/>
    </source>
</evidence>
<proteinExistence type="predicted"/>
<dbReference type="PROSITE" id="PS01117">
    <property type="entry name" value="HTH_MARR_1"/>
    <property type="match status" value="1"/>
</dbReference>
<dbReference type="InterPro" id="IPR011991">
    <property type="entry name" value="ArsR-like_HTH"/>
</dbReference>
<reference evidence="6" key="1">
    <citation type="journal article" date="2019" name="Int. J. Syst. Evol. Microbiol.">
        <title>The Global Catalogue of Microorganisms (GCM) 10K type strain sequencing project: providing services to taxonomists for standard genome sequencing and annotation.</title>
        <authorList>
            <consortium name="The Broad Institute Genomics Platform"/>
            <consortium name="The Broad Institute Genome Sequencing Center for Infectious Disease"/>
            <person name="Wu L."/>
            <person name="Ma J."/>
        </authorList>
    </citation>
    <scope>NUCLEOTIDE SEQUENCE [LARGE SCALE GENOMIC DNA]</scope>
    <source>
        <strain evidence="6">CCM 7491</strain>
    </source>
</reference>
<keyword evidence="3" id="KW-0804">Transcription</keyword>
<evidence type="ECO:0000256" key="1">
    <source>
        <dbReference type="ARBA" id="ARBA00023015"/>
    </source>
</evidence>